<dbReference type="EMBL" id="JAQQWI010000012">
    <property type="protein sequence ID" value="KAK8015519.1"/>
    <property type="molecule type" value="Genomic_DNA"/>
</dbReference>
<feature type="chain" id="PRO_5046384135" evidence="1">
    <location>
        <begin position="21"/>
        <end position="128"/>
    </location>
</feature>
<proteinExistence type="predicted"/>
<evidence type="ECO:0000313" key="3">
    <source>
        <dbReference type="Proteomes" id="UP001396898"/>
    </source>
</evidence>
<accession>A0ABR1RKK7</accession>
<keyword evidence="3" id="KW-1185">Reference proteome</keyword>
<protein>
    <submittedName>
        <fullName evidence="2">Uncharacterized protein</fullName>
    </submittedName>
</protein>
<sequence length="128" mass="13600">MRTTTSITLLTASLAGLAAAAPAPAPKPNPEQSAVTSCSVTEIRNSWRGNPLWDHFHADGTSHHSDVVGAHGEHLLSQLKGCGIVTGWTFDYTNHGWTAQWNLAPLQHKCAGHALDAVGGINIQCRTL</sequence>
<evidence type="ECO:0000313" key="2">
    <source>
        <dbReference type="EMBL" id="KAK8015519.1"/>
    </source>
</evidence>
<reference evidence="2 3" key="1">
    <citation type="submission" date="2023-01" db="EMBL/GenBank/DDBJ databases">
        <title>Analysis of 21 Apiospora genomes using comparative genomics revels a genus with tremendous synthesis potential of carbohydrate active enzymes and secondary metabolites.</title>
        <authorList>
            <person name="Sorensen T."/>
        </authorList>
    </citation>
    <scope>NUCLEOTIDE SEQUENCE [LARGE SCALE GENOMIC DNA]</scope>
    <source>
        <strain evidence="2 3">CBS 20057</strain>
    </source>
</reference>
<dbReference type="Proteomes" id="UP001396898">
    <property type="component" value="Unassembled WGS sequence"/>
</dbReference>
<keyword evidence="1" id="KW-0732">Signal</keyword>
<evidence type="ECO:0000256" key="1">
    <source>
        <dbReference type="SAM" id="SignalP"/>
    </source>
</evidence>
<comment type="caution">
    <text evidence="2">The sequence shown here is derived from an EMBL/GenBank/DDBJ whole genome shotgun (WGS) entry which is preliminary data.</text>
</comment>
<organism evidence="2 3">
    <name type="scientific">Apiospora marii</name>
    <dbReference type="NCBI Taxonomy" id="335849"/>
    <lineage>
        <taxon>Eukaryota</taxon>
        <taxon>Fungi</taxon>
        <taxon>Dikarya</taxon>
        <taxon>Ascomycota</taxon>
        <taxon>Pezizomycotina</taxon>
        <taxon>Sordariomycetes</taxon>
        <taxon>Xylariomycetidae</taxon>
        <taxon>Amphisphaeriales</taxon>
        <taxon>Apiosporaceae</taxon>
        <taxon>Apiospora</taxon>
    </lineage>
</organism>
<gene>
    <name evidence="2" type="ORF">PG991_008407</name>
</gene>
<name>A0ABR1RKK7_9PEZI</name>
<feature type="signal peptide" evidence="1">
    <location>
        <begin position="1"/>
        <end position="20"/>
    </location>
</feature>